<feature type="domain" description="PPIase FKBP-type" evidence="8">
    <location>
        <begin position="71"/>
        <end position="156"/>
    </location>
</feature>
<gene>
    <name evidence="9" type="ORF">J2T60_002654</name>
</gene>
<keyword evidence="3 4" id="KW-0413">Isomerase</keyword>
<dbReference type="GO" id="GO:0016853">
    <property type="term" value="F:isomerase activity"/>
    <property type="evidence" value="ECO:0007669"/>
    <property type="project" value="UniProtKB-KW"/>
</dbReference>
<evidence type="ECO:0000256" key="4">
    <source>
        <dbReference type="PROSITE-ProRule" id="PRU00277"/>
    </source>
</evidence>
<evidence type="ECO:0000313" key="10">
    <source>
        <dbReference type="Proteomes" id="UP001523550"/>
    </source>
</evidence>
<keyword evidence="2 4" id="KW-0697">Rotamase</keyword>
<accession>A0ABT1GBE9</accession>
<comment type="catalytic activity">
    <reaction evidence="1 4 5">
        <text>[protein]-peptidylproline (omega=180) = [protein]-peptidylproline (omega=0)</text>
        <dbReference type="Rhea" id="RHEA:16237"/>
        <dbReference type="Rhea" id="RHEA-COMP:10747"/>
        <dbReference type="Rhea" id="RHEA-COMP:10748"/>
        <dbReference type="ChEBI" id="CHEBI:83833"/>
        <dbReference type="ChEBI" id="CHEBI:83834"/>
        <dbReference type="EC" id="5.2.1.8"/>
    </reaction>
</comment>
<reference evidence="9 10" key="1">
    <citation type="submission" date="2022-03" db="EMBL/GenBank/DDBJ databases">
        <title>Genomic Encyclopedia of Type Strains, Phase III (KMG-III): the genomes of soil and plant-associated and newly described type strains.</title>
        <authorList>
            <person name="Whitman W."/>
        </authorList>
    </citation>
    <scope>NUCLEOTIDE SEQUENCE [LARGE SCALE GENOMIC DNA]</scope>
    <source>
        <strain evidence="9 10">BSker1</strain>
    </source>
</reference>
<evidence type="ECO:0000256" key="3">
    <source>
        <dbReference type="ARBA" id="ARBA00023235"/>
    </source>
</evidence>
<evidence type="ECO:0000256" key="2">
    <source>
        <dbReference type="ARBA" id="ARBA00023110"/>
    </source>
</evidence>
<dbReference type="InterPro" id="IPR046357">
    <property type="entry name" value="PPIase_dom_sf"/>
</dbReference>
<feature type="chain" id="PRO_5046428125" description="Peptidyl-prolyl cis-trans isomerase" evidence="7">
    <location>
        <begin position="23"/>
        <end position="158"/>
    </location>
</feature>
<evidence type="ECO:0000256" key="6">
    <source>
        <dbReference type="SAM" id="MobiDB-lite"/>
    </source>
</evidence>
<dbReference type="Gene3D" id="3.10.50.40">
    <property type="match status" value="1"/>
</dbReference>
<dbReference type="PROSITE" id="PS50059">
    <property type="entry name" value="FKBP_PPIASE"/>
    <property type="match status" value="1"/>
</dbReference>
<dbReference type="PROSITE" id="PS51257">
    <property type="entry name" value="PROKAR_LIPOPROTEIN"/>
    <property type="match status" value="1"/>
</dbReference>
<comment type="similarity">
    <text evidence="5">Belongs to the FKBP-type PPIase family.</text>
</comment>
<dbReference type="RefSeq" id="WP_253451257.1">
    <property type="nucleotide sequence ID" value="NZ_JALJYF010000003.1"/>
</dbReference>
<dbReference type="PANTHER" id="PTHR45779">
    <property type="entry name" value="PEPTIDYLPROLYL ISOMERASE"/>
    <property type="match status" value="1"/>
</dbReference>
<dbReference type="InterPro" id="IPR001179">
    <property type="entry name" value="PPIase_FKBP_dom"/>
</dbReference>
<dbReference type="Proteomes" id="UP001523550">
    <property type="component" value="Unassembled WGS sequence"/>
</dbReference>
<dbReference type="PANTHER" id="PTHR45779:SF7">
    <property type="entry name" value="PEPTIDYLPROLYL ISOMERASE"/>
    <property type="match status" value="1"/>
</dbReference>
<sequence>MMRSFLLGCLLCFALLSLMACSADEGNDAEPEALPAPDNVSAPPETAEQSDSGLAWIVLEPGYGDVHPRPEDRVVVHYSGWTTDGEMFDSSRLRGEPAEFPLGQLIEGWVEGIQLMTEGEQRRFWIPGELAYDERPDRPDAPKGMLVFDVELIEILED</sequence>
<evidence type="ECO:0000256" key="1">
    <source>
        <dbReference type="ARBA" id="ARBA00000971"/>
    </source>
</evidence>
<organism evidence="9 10">
    <name type="scientific">Natronospira proteinivora</name>
    <dbReference type="NCBI Taxonomy" id="1807133"/>
    <lineage>
        <taxon>Bacteria</taxon>
        <taxon>Pseudomonadati</taxon>
        <taxon>Pseudomonadota</taxon>
        <taxon>Gammaproteobacteria</taxon>
        <taxon>Natronospirales</taxon>
        <taxon>Natronospiraceae</taxon>
        <taxon>Natronospira</taxon>
    </lineage>
</organism>
<name>A0ABT1GBE9_9GAMM</name>
<dbReference type="Pfam" id="PF00254">
    <property type="entry name" value="FKBP_C"/>
    <property type="match status" value="1"/>
</dbReference>
<evidence type="ECO:0000313" key="9">
    <source>
        <dbReference type="EMBL" id="MCP1728640.1"/>
    </source>
</evidence>
<feature type="region of interest" description="Disordered" evidence="6">
    <location>
        <begin position="26"/>
        <end position="47"/>
    </location>
</feature>
<protein>
    <recommendedName>
        <fullName evidence="5">Peptidyl-prolyl cis-trans isomerase</fullName>
        <ecNumber evidence="5">5.2.1.8</ecNumber>
    </recommendedName>
</protein>
<feature type="signal peptide" evidence="7">
    <location>
        <begin position="1"/>
        <end position="22"/>
    </location>
</feature>
<comment type="caution">
    <text evidence="9">The sequence shown here is derived from an EMBL/GenBank/DDBJ whole genome shotgun (WGS) entry which is preliminary data.</text>
</comment>
<evidence type="ECO:0000256" key="5">
    <source>
        <dbReference type="RuleBase" id="RU003915"/>
    </source>
</evidence>
<evidence type="ECO:0000256" key="7">
    <source>
        <dbReference type="SAM" id="SignalP"/>
    </source>
</evidence>
<proteinExistence type="inferred from homology"/>
<keyword evidence="7" id="KW-0732">Signal</keyword>
<dbReference type="SUPFAM" id="SSF54534">
    <property type="entry name" value="FKBP-like"/>
    <property type="match status" value="1"/>
</dbReference>
<evidence type="ECO:0000259" key="8">
    <source>
        <dbReference type="PROSITE" id="PS50059"/>
    </source>
</evidence>
<dbReference type="EMBL" id="JALJYF010000003">
    <property type="protein sequence ID" value="MCP1728640.1"/>
    <property type="molecule type" value="Genomic_DNA"/>
</dbReference>
<keyword evidence="10" id="KW-1185">Reference proteome</keyword>
<dbReference type="InterPro" id="IPR044609">
    <property type="entry name" value="FKBP2/11"/>
</dbReference>
<dbReference type="EC" id="5.2.1.8" evidence="5"/>